<comment type="caution">
    <text evidence="3">The sequence shown here is derived from an EMBL/GenBank/DDBJ whole genome shotgun (WGS) entry which is preliminary data.</text>
</comment>
<dbReference type="InterPro" id="IPR004360">
    <property type="entry name" value="Glyas_Fos-R_dOase_dom"/>
</dbReference>
<dbReference type="PROSITE" id="PS51819">
    <property type="entry name" value="VOC"/>
    <property type="match status" value="1"/>
</dbReference>
<reference evidence="3 4" key="1">
    <citation type="journal article" date="2020" name="Antonie Van Leeuwenhoek">
        <title>Stenotrophomonas cyclobalanopsidis sp. nov., isolated from the leaf spot disease of Cyclobalanopsis patelliformis.</title>
        <authorList>
            <person name="Bian D.R."/>
            <person name="Xue H."/>
            <person name="Piao C.G."/>
            <person name="Li Y."/>
        </authorList>
    </citation>
    <scope>NUCLEOTIDE SEQUENCE [LARGE SCALE GENOMIC DNA]</scope>
    <source>
        <strain evidence="3 4">TPQG1-4</strain>
    </source>
</reference>
<keyword evidence="1" id="KW-0479">Metal-binding</keyword>
<feature type="domain" description="VOC" evidence="2">
    <location>
        <begin position="11"/>
        <end position="134"/>
    </location>
</feature>
<protein>
    <submittedName>
        <fullName evidence="3">VOC family protein</fullName>
    </submittedName>
</protein>
<dbReference type="InterPro" id="IPR051332">
    <property type="entry name" value="Fosfomycin_Res_Enzymes"/>
</dbReference>
<sequence>MTGAATGGLLGIHHAAVICSDYARSKDFYVRVLGLRVLAENHRAARDSWKLDLALPDGGQLELFSFPAPPPRRSRPEAQGLRHLAFRVAALEPMIQRLADHGVACEPIRVDEYTGARFTFFADPDDLPLELYEVV</sequence>
<evidence type="ECO:0000259" key="2">
    <source>
        <dbReference type="PROSITE" id="PS51819"/>
    </source>
</evidence>
<dbReference type="Pfam" id="PF00903">
    <property type="entry name" value="Glyoxalase"/>
    <property type="match status" value="1"/>
</dbReference>
<dbReference type="InterPro" id="IPR037523">
    <property type="entry name" value="VOC_core"/>
</dbReference>
<keyword evidence="4" id="KW-1185">Reference proteome</keyword>
<dbReference type="Proteomes" id="UP000326367">
    <property type="component" value="Unassembled WGS sequence"/>
</dbReference>
<dbReference type="PANTHER" id="PTHR36113">
    <property type="entry name" value="LYASE, PUTATIVE-RELATED-RELATED"/>
    <property type="match status" value="1"/>
</dbReference>
<name>A0ABQ6T0W0_9GAMM</name>
<accession>A0ABQ6T0W0</accession>
<dbReference type="EMBL" id="VYKI01000012">
    <property type="protein sequence ID" value="KAA8997876.1"/>
    <property type="molecule type" value="Genomic_DNA"/>
</dbReference>
<dbReference type="CDD" id="cd08352">
    <property type="entry name" value="VOC_Bs_YwkD_like"/>
    <property type="match status" value="1"/>
</dbReference>
<dbReference type="PANTHER" id="PTHR36113:SF6">
    <property type="entry name" value="FOSFOMYCIN RESISTANCE PROTEIN FOSX"/>
    <property type="match status" value="1"/>
</dbReference>
<gene>
    <name evidence="3" type="ORF">FJU31_11265</name>
</gene>
<evidence type="ECO:0000313" key="3">
    <source>
        <dbReference type="EMBL" id="KAA8997876.1"/>
    </source>
</evidence>
<evidence type="ECO:0000313" key="4">
    <source>
        <dbReference type="Proteomes" id="UP000326367"/>
    </source>
</evidence>
<proteinExistence type="predicted"/>
<dbReference type="InterPro" id="IPR037478">
    <property type="entry name" value="YwkD-like_dom"/>
</dbReference>
<dbReference type="NCBIfam" id="NF008551">
    <property type="entry name" value="PRK11478.1"/>
    <property type="match status" value="1"/>
</dbReference>
<dbReference type="InterPro" id="IPR029068">
    <property type="entry name" value="Glyas_Bleomycin-R_OHBP_Dase"/>
</dbReference>
<dbReference type="Gene3D" id="3.10.180.10">
    <property type="entry name" value="2,3-Dihydroxybiphenyl 1,2-Dioxygenase, domain 1"/>
    <property type="match status" value="1"/>
</dbReference>
<organism evidence="3 4">
    <name type="scientific">Stenotrophomonas cyclobalanopsidis</name>
    <dbReference type="NCBI Taxonomy" id="2771362"/>
    <lineage>
        <taxon>Bacteria</taxon>
        <taxon>Pseudomonadati</taxon>
        <taxon>Pseudomonadota</taxon>
        <taxon>Gammaproteobacteria</taxon>
        <taxon>Lysobacterales</taxon>
        <taxon>Lysobacteraceae</taxon>
        <taxon>Stenotrophomonas</taxon>
    </lineage>
</organism>
<dbReference type="SUPFAM" id="SSF54593">
    <property type="entry name" value="Glyoxalase/Bleomycin resistance protein/Dihydroxybiphenyl dioxygenase"/>
    <property type="match status" value="1"/>
</dbReference>
<dbReference type="RefSeq" id="WP_150454821.1">
    <property type="nucleotide sequence ID" value="NZ_VYKI01000012.1"/>
</dbReference>
<evidence type="ECO:0000256" key="1">
    <source>
        <dbReference type="ARBA" id="ARBA00022723"/>
    </source>
</evidence>